<dbReference type="GO" id="GO:0016491">
    <property type="term" value="F:oxidoreductase activity"/>
    <property type="evidence" value="ECO:0007669"/>
    <property type="project" value="InterPro"/>
</dbReference>
<name>A0A7E4UPU7_PANRE</name>
<feature type="site" description="Lowers pKa of active site Tyr" evidence="3">
    <location>
        <position position="84"/>
    </location>
</feature>
<feature type="domain" description="NADP-dependent oxidoreductase" evidence="4">
    <location>
        <begin position="22"/>
        <end position="300"/>
    </location>
</feature>
<evidence type="ECO:0000313" key="6">
    <source>
        <dbReference type="WBParaSite" id="Pan_g11358.t1"/>
    </source>
</evidence>
<dbReference type="WBParaSite" id="Pan_g11358.t1">
    <property type="protein sequence ID" value="Pan_g11358.t1"/>
    <property type="gene ID" value="Pan_g11358"/>
</dbReference>
<dbReference type="FunFam" id="3.20.20.100:FF:000029">
    <property type="entry name" value="Aldo-keto reductase"/>
    <property type="match status" value="1"/>
</dbReference>
<evidence type="ECO:0000256" key="3">
    <source>
        <dbReference type="PIRSR" id="PIRSR000097-3"/>
    </source>
</evidence>
<dbReference type="PANTHER" id="PTHR11732">
    <property type="entry name" value="ALDO/KETO REDUCTASE"/>
    <property type="match status" value="1"/>
</dbReference>
<accession>A0A7E4UPU7</accession>
<protein>
    <submittedName>
        <fullName evidence="6">Aldo_ket_red domain-containing protein</fullName>
    </submittedName>
</protein>
<proteinExistence type="predicted"/>
<feature type="binding site" evidence="2">
    <location>
        <position position="115"/>
    </location>
    <ligand>
        <name>substrate</name>
    </ligand>
</feature>
<reference evidence="5" key="1">
    <citation type="journal article" date="2013" name="Genetics">
        <title>The draft genome and transcriptome of Panagrellus redivivus are shaped by the harsh demands of a free-living lifestyle.</title>
        <authorList>
            <person name="Srinivasan J."/>
            <person name="Dillman A.R."/>
            <person name="Macchietto M.G."/>
            <person name="Heikkinen L."/>
            <person name="Lakso M."/>
            <person name="Fracchia K.M."/>
            <person name="Antoshechkin I."/>
            <person name="Mortazavi A."/>
            <person name="Wong G."/>
            <person name="Sternberg P.W."/>
        </authorList>
    </citation>
    <scope>NUCLEOTIDE SEQUENCE [LARGE SCALE GENOMIC DNA]</scope>
    <source>
        <strain evidence="5">MT8872</strain>
    </source>
</reference>
<feature type="active site" description="Proton donor" evidence="1">
    <location>
        <position position="55"/>
    </location>
</feature>
<dbReference type="Pfam" id="PF00248">
    <property type="entry name" value="Aldo_ket_red"/>
    <property type="match status" value="1"/>
</dbReference>
<dbReference type="SUPFAM" id="SSF51430">
    <property type="entry name" value="NAD(P)-linked oxidoreductase"/>
    <property type="match status" value="1"/>
</dbReference>
<dbReference type="InterPro" id="IPR018170">
    <property type="entry name" value="Aldo/ket_reductase_CS"/>
</dbReference>
<dbReference type="InterPro" id="IPR036812">
    <property type="entry name" value="NAD(P)_OxRdtase_dom_sf"/>
</dbReference>
<evidence type="ECO:0000259" key="4">
    <source>
        <dbReference type="Pfam" id="PF00248"/>
    </source>
</evidence>
<dbReference type="InterPro" id="IPR023210">
    <property type="entry name" value="NADP_OxRdtase_dom"/>
</dbReference>
<dbReference type="InterPro" id="IPR020471">
    <property type="entry name" value="AKR"/>
</dbReference>
<dbReference type="PROSITE" id="PS00063">
    <property type="entry name" value="ALDOKETO_REDUCTASE_3"/>
    <property type="match status" value="1"/>
</dbReference>
<evidence type="ECO:0000256" key="2">
    <source>
        <dbReference type="PIRSR" id="PIRSR000097-2"/>
    </source>
</evidence>
<dbReference type="Gene3D" id="3.20.20.100">
    <property type="entry name" value="NADP-dependent oxidoreductase domain"/>
    <property type="match status" value="1"/>
</dbReference>
<dbReference type="AlphaFoldDB" id="A0A7E4UPU7"/>
<keyword evidence="5" id="KW-1185">Reference proteome</keyword>
<sequence length="330" mass="37631">MASKFNVPLIPLSNGYVIPSLGFGTFEPGVGPAFKNAIRSALDAGYRYFDTAEYYRNESEIGDVLQEYYDAGKLKREDIYLTTKLPHYGHSEPGRHIEESLKRLRTDYIDLYLIHWPTSNKKNPNAEEGIKKEDGTYIPDLTPHIDVWRTFEKYYNDGKLKALGVSNFNAEQLQDLYDKATVKPHNLQVECHILFPQKEMFALTKKLNMAFTAYAPIGSPGRGVFMPKEGMVAGDPLKHPLTLKFAEKYNKTPAQILIRQIVQRGISAIPKSTKAPRIVENFNVFDFELTPEEMGEFDALPEEKRLFVFAQVKNHPWHPFPKDVAEVTGQ</sequence>
<organism evidence="5 6">
    <name type="scientific">Panagrellus redivivus</name>
    <name type="common">Microworm</name>
    <dbReference type="NCBI Taxonomy" id="6233"/>
    <lineage>
        <taxon>Eukaryota</taxon>
        <taxon>Metazoa</taxon>
        <taxon>Ecdysozoa</taxon>
        <taxon>Nematoda</taxon>
        <taxon>Chromadorea</taxon>
        <taxon>Rhabditida</taxon>
        <taxon>Tylenchina</taxon>
        <taxon>Panagrolaimomorpha</taxon>
        <taxon>Panagrolaimoidea</taxon>
        <taxon>Panagrolaimidae</taxon>
        <taxon>Panagrellus</taxon>
    </lineage>
</organism>
<dbReference type="Proteomes" id="UP000492821">
    <property type="component" value="Unassembled WGS sequence"/>
</dbReference>
<dbReference type="PIRSF" id="PIRSF000097">
    <property type="entry name" value="AKR"/>
    <property type="match status" value="1"/>
</dbReference>
<evidence type="ECO:0000313" key="5">
    <source>
        <dbReference type="Proteomes" id="UP000492821"/>
    </source>
</evidence>
<reference evidence="6" key="2">
    <citation type="submission" date="2020-10" db="UniProtKB">
        <authorList>
            <consortium name="WormBaseParasite"/>
        </authorList>
    </citation>
    <scope>IDENTIFICATION</scope>
</reference>
<evidence type="ECO:0000256" key="1">
    <source>
        <dbReference type="PIRSR" id="PIRSR000097-1"/>
    </source>
</evidence>
<dbReference type="PRINTS" id="PR00069">
    <property type="entry name" value="ALDKETRDTASE"/>
</dbReference>